<proteinExistence type="predicted"/>
<reference evidence="2" key="1">
    <citation type="journal article" date="2013" name="Stand. Genomic Sci.">
        <title>Genome sequence of the Litoreibacter arenae type strain (DSM 19593(T)), a member of the Roseobacter clade isolated from sea sand.</title>
        <authorList>
            <person name="Riedel T."/>
            <person name="Fiebig A."/>
            <person name="Petersen J."/>
            <person name="Gronow S."/>
            <person name="Kyrpides N.C."/>
            <person name="Goker M."/>
            <person name="Klenk H.P."/>
        </authorList>
    </citation>
    <scope>NUCLEOTIDE SEQUENCE [LARGE SCALE GENOMIC DNA]</scope>
    <source>
        <strain evidence="2">DSM 19593</strain>
    </source>
</reference>
<dbReference type="EMBL" id="AONI01000006">
    <property type="protein sequence ID" value="EPX81134.1"/>
    <property type="molecule type" value="Genomic_DNA"/>
</dbReference>
<evidence type="ECO:0000313" key="2">
    <source>
        <dbReference type="Proteomes" id="UP000015351"/>
    </source>
</evidence>
<comment type="caution">
    <text evidence="1">The sequence shown here is derived from an EMBL/GenBank/DDBJ whole genome shotgun (WGS) entry which is preliminary data.</text>
</comment>
<dbReference type="AlphaFoldDB" id="S9S4R4"/>
<evidence type="ECO:0000313" key="1">
    <source>
        <dbReference type="EMBL" id="EPX81134.1"/>
    </source>
</evidence>
<accession>S9S4R4</accession>
<keyword evidence="2" id="KW-1185">Reference proteome</keyword>
<name>S9S4R4_9RHOB</name>
<sequence>MNPSPSKLQLEPIAWLHFMAALIETTPRQYGSEASTQT</sequence>
<dbReference type="HOGENOM" id="CLU_3329686_0_0_5"/>
<protein>
    <recommendedName>
        <fullName evidence="3">Mobile element protein</fullName>
    </recommendedName>
</protein>
<dbReference type="Proteomes" id="UP000015351">
    <property type="component" value="Unassembled WGS sequence"/>
</dbReference>
<gene>
    <name evidence="1" type="ORF">thalar_00583</name>
</gene>
<evidence type="ECO:0008006" key="3">
    <source>
        <dbReference type="Google" id="ProtNLM"/>
    </source>
</evidence>
<organism evidence="1 2">
    <name type="scientific">Litoreibacter arenae DSM 19593</name>
    <dbReference type="NCBI Taxonomy" id="1123360"/>
    <lineage>
        <taxon>Bacteria</taxon>
        <taxon>Pseudomonadati</taxon>
        <taxon>Pseudomonadota</taxon>
        <taxon>Alphaproteobacteria</taxon>
        <taxon>Rhodobacterales</taxon>
        <taxon>Roseobacteraceae</taxon>
        <taxon>Litoreibacter</taxon>
    </lineage>
</organism>